<name>A0A8S5V2Y8_9CAUD</name>
<organism evidence="2">
    <name type="scientific">Siphoviridae sp. ct6YY1</name>
    <dbReference type="NCBI Taxonomy" id="2825343"/>
    <lineage>
        <taxon>Viruses</taxon>
        <taxon>Duplodnaviria</taxon>
        <taxon>Heunggongvirae</taxon>
        <taxon>Uroviricota</taxon>
        <taxon>Caudoviricetes</taxon>
    </lineage>
</organism>
<evidence type="ECO:0000313" key="2">
    <source>
        <dbReference type="EMBL" id="DAG01078.1"/>
    </source>
</evidence>
<dbReference type="EMBL" id="BK016186">
    <property type="protein sequence ID" value="DAG01078.1"/>
    <property type="molecule type" value="Genomic_DNA"/>
</dbReference>
<reference evidence="2" key="1">
    <citation type="journal article" date="2021" name="Proc. Natl. Acad. Sci. U.S.A.">
        <title>A Catalog of Tens of Thousands of Viruses from Human Metagenomes Reveals Hidden Associations with Chronic Diseases.</title>
        <authorList>
            <person name="Tisza M.J."/>
            <person name="Buck C.B."/>
        </authorList>
    </citation>
    <scope>NUCLEOTIDE SEQUENCE</scope>
    <source>
        <strain evidence="2">Ct6YY1</strain>
    </source>
</reference>
<accession>A0A8S5V2Y8</accession>
<evidence type="ECO:0000256" key="1">
    <source>
        <dbReference type="SAM" id="Phobius"/>
    </source>
</evidence>
<keyword evidence="1" id="KW-0472">Membrane</keyword>
<sequence length="40" mass="4648">MRYVRPVFTERSSLLRMRVRTVSGFMLMYSAASLLVSHVV</sequence>
<protein>
    <submittedName>
        <fullName evidence="2">Uncharacterized protein</fullName>
    </submittedName>
</protein>
<feature type="transmembrane region" description="Helical" evidence="1">
    <location>
        <begin position="21"/>
        <end position="39"/>
    </location>
</feature>
<keyword evidence="1" id="KW-0812">Transmembrane</keyword>
<keyword evidence="1" id="KW-1133">Transmembrane helix</keyword>
<proteinExistence type="predicted"/>